<accession>A0A2M9R3B9</accession>
<reference evidence="1 2" key="1">
    <citation type="submission" date="2017-06" db="EMBL/GenBank/DDBJ databases">
        <title>Description of Avrilella dinanensis gen. nov. sp. nov.</title>
        <authorList>
            <person name="Leyer C."/>
            <person name="Sassi M."/>
            <person name="Minet J."/>
            <person name="Kayal S."/>
            <person name="Cattoir V."/>
        </authorList>
    </citation>
    <scope>NUCLEOTIDE SEQUENCE [LARGE SCALE GENOMIC DNA]</scope>
    <source>
        <strain evidence="1 2">UR159</strain>
    </source>
</reference>
<dbReference type="Proteomes" id="UP000231960">
    <property type="component" value="Unassembled WGS sequence"/>
</dbReference>
<name>A0A2M9R3B9_9FLAO</name>
<dbReference type="SUPFAM" id="SSF54909">
    <property type="entry name" value="Dimeric alpha+beta barrel"/>
    <property type="match status" value="1"/>
</dbReference>
<dbReference type="OrthoDB" id="8481042at2"/>
<evidence type="ECO:0000313" key="1">
    <source>
        <dbReference type="EMBL" id="PJR03223.1"/>
    </source>
</evidence>
<comment type="caution">
    <text evidence="1">The sequence shown here is derived from an EMBL/GenBank/DDBJ whole genome shotgun (WGS) entry which is preliminary data.</text>
</comment>
<keyword evidence="2" id="KW-1185">Reference proteome</keyword>
<sequence length="101" mass="11911">MIVVKVTYTVNDEYVNMNKEMIQAFLTDFKKLDGTQFLYSILQSEDGKTFIHISQYKNKEIQQILLNTQSFLRFQEQRDKNLASDPKIEFLNYVGASKEVF</sequence>
<gene>
    <name evidence="1" type="ORF">CDL10_00945</name>
</gene>
<organism evidence="1 2">
    <name type="scientific">Avrilella dinanensis</name>
    <dbReference type="NCBI Taxonomy" id="2008672"/>
    <lineage>
        <taxon>Bacteria</taxon>
        <taxon>Pseudomonadati</taxon>
        <taxon>Bacteroidota</taxon>
        <taxon>Flavobacteriia</taxon>
        <taxon>Flavobacteriales</taxon>
        <taxon>Flavobacteriaceae</taxon>
        <taxon>Avrilella</taxon>
    </lineage>
</organism>
<protein>
    <recommendedName>
        <fullName evidence="3">ABM domain-containing protein</fullName>
    </recommendedName>
</protein>
<dbReference type="AlphaFoldDB" id="A0A2M9R3B9"/>
<proteinExistence type="predicted"/>
<dbReference type="RefSeq" id="WP_100676792.1">
    <property type="nucleotide sequence ID" value="NZ_JAJUJS010000004.1"/>
</dbReference>
<dbReference type="EMBL" id="NIPO01000001">
    <property type="protein sequence ID" value="PJR03223.1"/>
    <property type="molecule type" value="Genomic_DNA"/>
</dbReference>
<evidence type="ECO:0008006" key="3">
    <source>
        <dbReference type="Google" id="ProtNLM"/>
    </source>
</evidence>
<dbReference type="InterPro" id="IPR011008">
    <property type="entry name" value="Dimeric_a/b-barrel"/>
</dbReference>
<dbReference type="Gene3D" id="3.30.70.100">
    <property type="match status" value="1"/>
</dbReference>
<evidence type="ECO:0000313" key="2">
    <source>
        <dbReference type="Proteomes" id="UP000231960"/>
    </source>
</evidence>